<evidence type="ECO:0000313" key="2">
    <source>
        <dbReference type="EMBL" id="WUO44968.1"/>
    </source>
</evidence>
<gene>
    <name evidence="2" type="ORF">OHU17_03595</name>
</gene>
<reference evidence="2" key="1">
    <citation type="submission" date="2022-10" db="EMBL/GenBank/DDBJ databases">
        <title>The complete genomes of actinobacterial strains from the NBC collection.</title>
        <authorList>
            <person name="Joergensen T.S."/>
            <person name="Alvarez Arevalo M."/>
            <person name="Sterndorff E.B."/>
            <person name="Faurdal D."/>
            <person name="Vuksanovic O."/>
            <person name="Mourched A.-S."/>
            <person name="Charusanti P."/>
            <person name="Shaw S."/>
            <person name="Blin K."/>
            <person name="Weber T."/>
        </authorList>
    </citation>
    <scope>NUCLEOTIDE SEQUENCE</scope>
    <source>
        <strain evidence="2">NBC_00283</strain>
    </source>
</reference>
<dbReference type="Proteomes" id="UP001432075">
    <property type="component" value="Chromosome"/>
</dbReference>
<name>A0ABZ1RE03_9ACTN</name>
<proteinExistence type="predicted"/>
<evidence type="ECO:0000256" key="1">
    <source>
        <dbReference type="SAM" id="MobiDB-lite"/>
    </source>
</evidence>
<organism evidence="2 3">
    <name type="scientific">Streptomyces goshikiensis</name>
    <dbReference type="NCBI Taxonomy" id="1942"/>
    <lineage>
        <taxon>Bacteria</taxon>
        <taxon>Bacillati</taxon>
        <taxon>Actinomycetota</taxon>
        <taxon>Actinomycetes</taxon>
        <taxon>Kitasatosporales</taxon>
        <taxon>Streptomycetaceae</taxon>
        <taxon>Streptomyces</taxon>
    </lineage>
</organism>
<feature type="compositionally biased region" description="Basic and acidic residues" evidence="1">
    <location>
        <begin position="63"/>
        <end position="72"/>
    </location>
</feature>
<dbReference type="RefSeq" id="WP_328775208.1">
    <property type="nucleotide sequence ID" value="NZ_CP108057.1"/>
</dbReference>
<evidence type="ECO:0000313" key="3">
    <source>
        <dbReference type="Proteomes" id="UP001432075"/>
    </source>
</evidence>
<feature type="compositionally biased region" description="Low complexity" evidence="1">
    <location>
        <begin position="73"/>
        <end position="84"/>
    </location>
</feature>
<sequence>MTDQRTSDLPDRMRERLAGLRRDHDKGQAQLQRLMREEAATRDALLRVGGAIRILEELLPEDETPRTGRAGEDGAAPAAAPAEANSRPKPGPPRAVHVP</sequence>
<protein>
    <submittedName>
        <fullName evidence="2">Uncharacterized protein</fullName>
    </submittedName>
</protein>
<feature type="region of interest" description="Disordered" evidence="1">
    <location>
        <begin position="57"/>
        <end position="99"/>
    </location>
</feature>
<dbReference type="EMBL" id="CP108057">
    <property type="protein sequence ID" value="WUO44968.1"/>
    <property type="molecule type" value="Genomic_DNA"/>
</dbReference>
<accession>A0ABZ1RE03</accession>
<feature type="region of interest" description="Disordered" evidence="1">
    <location>
        <begin position="1"/>
        <end position="25"/>
    </location>
</feature>
<keyword evidence="3" id="KW-1185">Reference proteome</keyword>